<evidence type="ECO:0000313" key="1">
    <source>
        <dbReference type="EMBL" id="GMQ63464.1"/>
    </source>
</evidence>
<accession>A0ACB5ULM9</accession>
<evidence type="ECO:0000313" key="2">
    <source>
        <dbReference type="Proteomes" id="UP001374599"/>
    </source>
</evidence>
<dbReference type="Proteomes" id="UP001374599">
    <property type="component" value="Unassembled WGS sequence"/>
</dbReference>
<comment type="caution">
    <text evidence="1">The sequence shown here is derived from an EMBL/GenBank/DDBJ whole genome shotgun (WGS) entry which is preliminary data.</text>
</comment>
<organism evidence="1 2">
    <name type="scientific">Vallitalea maricola</name>
    <dbReference type="NCBI Taxonomy" id="3074433"/>
    <lineage>
        <taxon>Bacteria</taxon>
        <taxon>Bacillati</taxon>
        <taxon>Bacillota</taxon>
        <taxon>Clostridia</taxon>
        <taxon>Lachnospirales</taxon>
        <taxon>Vallitaleaceae</taxon>
        <taxon>Vallitalea</taxon>
    </lineage>
</organism>
<keyword evidence="2" id="KW-1185">Reference proteome</keyword>
<proteinExistence type="predicted"/>
<name>A0ACB5ULM9_9FIRM</name>
<reference evidence="1" key="1">
    <citation type="submission" date="2023-09" db="EMBL/GenBank/DDBJ databases">
        <title>Vallitalea sediminicola and Vallitalea maricola sp. nov., anaerobic bacteria isolated from marine sediment.</title>
        <authorList>
            <person name="Hirano S."/>
            <person name="Maeda A."/>
            <person name="Terahara T."/>
            <person name="Mori K."/>
            <person name="Hamada M."/>
            <person name="Matsumoto R."/>
            <person name="Kobayashi T."/>
        </authorList>
    </citation>
    <scope>NUCLEOTIDE SEQUENCE</scope>
    <source>
        <strain evidence="1">AN17-2</strain>
    </source>
</reference>
<protein>
    <submittedName>
        <fullName evidence="1">Uncharacterized protein</fullName>
    </submittedName>
</protein>
<sequence>MKTKLNKFNINTCLKILLLLGFASFYLFTVFSGSVKQYVHPRIIPYIIFAAIVMVLIAILLVGELLKKQHMKTKSWTLLFFLIPLLMGFALPPKTFDSSTKATGSLELSSNTIYETDKTSSKPIVEQDQTVQKPVESNNVDDILERNEIDDSLDNSSNNISSDSCNDIINIDDDIIVMDDTNYYKYLNEIYKNLDKYKETKIEVIGFVFKDNKEFKKNEFVPARLLMVCCAADMVPIGFLCHYDDTVLLEKDSWVKVSGTLDATEFEGNKIPIINATTVQQVDEPEDAYIYPY</sequence>
<dbReference type="EMBL" id="BTPU01000040">
    <property type="protein sequence ID" value="GMQ63464.1"/>
    <property type="molecule type" value="Genomic_DNA"/>
</dbReference>
<gene>
    <name evidence="1" type="ORF">AN2V17_26970</name>
</gene>